<dbReference type="PROSITE" id="PS51459">
    <property type="entry name" value="FIDO"/>
    <property type="match status" value="1"/>
</dbReference>
<dbReference type="EC" id="2.7.7.108" evidence="5"/>
<keyword evidence="3" id="KW-0547">Nucleotide-binding</keyword>
<keyword evidence="1" id="KW-0808">Transferase</keyword>
<evidence type="ECO:0000256" key="4">
    <source>
        <dbReference type="ARBA" id="ARBA00022840"/>
    </source>
</evidence>
<dbReference type="Gene3D" id="1.10.3290.10">
    <property type="entry name" value="Fido-like domain"/>
    <property type="match status" value="1"/>
</dbReference>
<dbReference type="GO" id="GO:0051302">
    <property type="term" value="P:regulation of cell division"/>
    <property type="evidence" value="ECO:0007669"/>
    <property type="project" value="TreeGrafter"/>
</dbReference>
<dbReference type="KEGG" id="ttu:TERTU_2403"/>
<reference evidence="9 10" key="1">
    <citation type="journal article" date="2009" name="PLoS ONE">
        <title>The complete genome of Teredinibacter turnerae T7901: an intracellular endosymbiont of marine wood-boring bivalves (shipworms).</title>
        <authorList>
            <person name="Yang J.C."/>
            <person name="Madupu R."/>
            <person name="Durkin A.S."/>
            <person name="Ekborg N.A."/>
            <person name="Pedamallu C.S."/>
            <person name="Hostetler J.B."/>
            <person name="Radune D."/>
            <person name="Toms B.S."/>
            <person name="Henrissat B."/>
            <person name="Coutinho P.M."/>
            <person name="Schwarz S."/>
            <person name="Field L."/>
            <person name="Trindade-Silva A.E."/>
            <person name="Soares C.A.G."/>
            <person name="Elshahawi S."/>
            <person name="Hanora A."/>
            <person name="Schmidt E.W."/>
            <person name="Haygood M.G."/>
            <person name="Posfai J."/>
            <person name="Benner J."/>
            <person name="Madinger C."/>
            <person name="Nove J."/>
            <person name="Anton B."/>
            <person name="Chaudhary K."/>
            <person name="Foster J."/>
            <person name="Holman A."/>
            <person name="Kumar S."/>
            <person name="Lessard P.A."/>
            <person name="Luyten Y.A."/>
            <person name="Slatko B."/>
            <person name="Wood N."/>
            <person name="Wu B."/>
            <person name="Teplitski M."/>
            <person name="Mougous J.D."/>
            <person name="Ward N."/>
            <person name="Eisen J.A."/>
            <person name="Badger J.H."/>
            <person name="Distel D.L."/>
        </authorList>
    </citation>
    <scope>NUCLEOTIDE SEQUENCE [LARGE SCALE GENOMIC DNA]</scope>
    <source>
        <strain evidence="10">ATCC 39867 / T7901</strain>
    </source>
</reference>
<feature type="domain" description="Fido" evidence="8">
    <location>
        <begin position="54"/>
        <end position="191"/>
    </location>
</feature>
<organism evidence="9 10">
    <name type="scientific">Teredinibacter turnerae (strain ATCC 39867 / T7901)</name>
    <dbReference type="NCBI Taxonomy" id="377629"/>
    <lineage>
        <taxon>Bacteria</taxon>
        <taxon>Pseudomonadati</taxon>
        <taxon>Pseudomonadota</taxon>
        <taxon>Gammaproteobacteria</taxon>
        <taxon>Cellvibrionales</taxon>
        <taxon>Cellvibrionaceae</taxon>
        <taxon>Teredinibacter</taxon>
    </lineage>
</organism>
<dbReference type="STRING" id="377629.TERTU_2403"/>
<dbReference type="PANTHER" id="PTHR39560">
    <property type="entry name" value="PROTEIN ADENYLYLTRANSFERASE FIC-RELATED"/>
    <property type="match status" value="1"/>
</dbReference>
<evidence type="ECO:0000256" key="2">
    <source>
        <dbReference type="ARBA" id="ARBA00022695"/>
    </source>
</evidence>
<name>C5BKD8_TERTT</name>
<dbReference type="GO" id="GO:0005524">
    <property type="term" value="F:ATP binding"/>
    <property type="evidence" value="ECO:0007669"/>
    <property type="project" value="UniProtKB-KW"/>
</dbReference>
<evidence type="ECO:0000256" key="3">
    <source>
        <dbReference type="ARBA" id="ARBA00022741"/>
    </source>
</evidence>
<accession>C5BKD8</accession>
<dbReference type="Proteomes" id="UP000009080">
    <property type="component" value="Chromosome"/>
</dbReference>
<evidence type="ECO:0000256" key="1">
    <source>
        <dbReference type="ARBA" id="ARBA00022679"/>
    </source>
</evidence>
<dbReference type="InterPro" id="IPR003812">
    <property type="entry name" value="Fido"/>
</dbReference>
<dbReference type="GO" id="GO:0070733">
    <property type="term" value="F:AMPylase activity"/>
    <property type="evidence" value="ECO:0007669"/>
    <property type="project" value="UniProtKB-EC"/>
</dbReference>
<dbReference type="SUPFAM" id="SSF140931">
    <property type="entry name" value="Fic-like"/>
    <property type="match status" value="1"/>
</dbReference>
<dbReference type="eggNOG" id="COG2184">
    <property type="taxonomic scope" value="Bacteria"/>
</dbReference>
<keyword evidence="10" id="KW-1185">Reference proteome</keyword>
<evidence type="ECO:0000256" key="6">
    <source>
        <dbReference type="ARBA" id="ARBA00047939"/>
    </source>
</evidence>
<evidence type="ECO:0000256" key="5">
    <source>
        <dbReference type="ARBA" id="ARBA00034531"/>
    </source>
</evidence>
<evidence type="ECO:0000259" key="8">
    <source>
        <dbReference type="PROSITE" id="PS51459"/>
    </source>
</evidence>
<comment type="catalytic activity">
    <reaction evidence="6">
        <text>L-threonyl-[protein] + ATP = 3-O-(5'-adenylyl)-L-threonyl-[protein] + diphosphate</text>
        <dbReference type="Rhea" id="RHEA:54292"/>
        <dbReference type="Rhea" id="RHEA-COMP:11060"/>
        <dbReference type="Rhea" id="RHEA-COMP:13847"/>
        <dbReference type="ChEBI" id="CHEBI:30013"/>
        <dbReference type="ChEBI" id="CHEBI:30616"/>
        <dbReference type="ChEBI" id="CHEBI:33019"/>
        <dbReference type="ChEBI" id="CHEBI:138113"/>
        <dbReference type="EC" id="2.7.7.108"/>
    </reaction>
</comment>
<evidence type="ECO:0000313" key="9">
    <source>
        <dbReference type="EMBL" id="ACR13682.1"/>
    </source>
</evidence>
<dbReference type="HOGENOM" id="CLU_080158_0_2_6"/>
<evidence type="ECO:0000256" key="7">
    <source>
        <dbReference type="ARBA" id="ARBA00048696"/>
    </source>
</evidence>
<proteinExistence type="predicted"/>
<dbReference type="InterPro" id="IPR036597">
    <property type="entry name" value="Fido-like_dom_sf"/>
</dbReference>
<dbReference type="RefSeq" id="WP_015819797.1">
    <property type="nucleotide sequence ID" value="NC_012997.1"/>
</dbReference>
<comment type="catalytic activity">
    <reaction evidence="7">
        <text>L-tyrosyl-[protein] + ATP = O-(5'-adenylyl)-L-tyrosyl-[protein] + diphosphate</text>
        <dbReference type="Rhea" id="RHEA:54288"/>
        <dbReference type="Rhea" id="RHEA-COMP:10136"/>
        <dbReference type="Rhea" id="RHEA-COMP:13846"/>
        <dbReference type="ChEBI" id="CHEBI:30616"/>
        <dbReference type="ChEBI" id="CHEBI:33019"/>
        <dbReference type="ChEBI" id="CHEBI:46858"/>
        <dbReference type="ChEBI" id="CHEBI:83624"/>
        <dbReference type="EC" id="2.7.7.108"/>
    </reaction>
</comment>
<dbReference type="Pfam" id="PF02661">
    <property type="entry name" value="Fic"/>
    <property type="match status" value="1"/>
</dbReference>
<protein>
    <recommendedName>
        <fullName evidence="5">protein adenylyltransferase</fullName>
        <ecNumber evidence="5">2.7.7.108</ecNumber>
    </recommendedName>
</protein>
<dbReference type="NCBIfam" id="NF007672">
    <property type="entry name" value="PRK10347.1"/>
    <property type="match status" value="1"/>
</dbReference>
<gene>
    <name evidence="9" type="ordered locus">TERTU_2403</name>
</gene>
<sequence length="197" mass="22280">MVDKYGTGDDPACYPGTSALRNLLNIEDEDLLEEAEKEISSITASEIEFSPPPYDLAYLQEIHRTLFADIYSWAGAIRSVDISKGETRFCSVIRVVPEAEKLFSHLNALNNFTELNREDLISNVAELYGDINMIHPFRDGNGRAQRILFEHIVINTGFEISWNHVDREEWVNANIASVHCDYAPLQAIFDRCIGGEI</sequence>
<dbReference type="OrthoDB" id="9807853at2"/>
<dbReference type="PANTHER" id="PTHR39560:SF1">
    <property type="entry name" value="PROTEIN ADENYLYLTRANSFERASE FIC-RELATED"/>
    <property type="match status" value="1"/>
</dbReference>
<keyword evidence="2" id="KW-0548">Nucleotidyltransferase</keyword>
<evidence type="ECO:0000313" key="10">
    <source>
        <dbReference type="Proteomes" id="UP000009080"/>
    </source>
</evidence>
<dbReference type="EMBL" id="CP001614">
    <property type="protein sequence ID" value="ACR13682.1"/>
    <property type="molecule type" value="Genomic_DNA"/>
</dbReference>
<keyword evidence="4" id="KW-0067">ATP-binding</keyword>
<dbReference type="AlphaFoldDB" id="C5BKD8"/>